<dbReference type="InterPro" id="IPR050171">
    <property type="entry name" value="MFS_Transporters"/>
</dbReference>
<dbReference type="Gene3D" id="1.20.1250.20">
    <property type="entry name" value="MFS general substrate transporter like domains"/>
    <property type="match status" value="1"/>
</dbReference>
<keyword evidence="6 8" id="KW-0472">Membrane</keyword>
<dbReference type="Pfam" id="PF07690">
    <property type="entry name" value="MFS_1"/>
    <property type="match status" value="1"/>
</dbReference>
<feature type="transmembrane region" description="Helical" evidence="8">
    <location>
        <begin position="84"/>
        <end position="103"/>
    </location>
</feature>
<dbReference type="SUPFAM" id="SSF103473">
    <property type="entry name" value="MFS general substrate transporter"/>
    <property type="match status" value="1"/>
</dbReference>
<feature type="transmembrane region" description="Helical" evidence="8">
    <location>
        <begin position="47"/>
        <end position="72"/>
    </location>
</feature>
<evidence type="ECO:0000313" key="9">
    <source>
        <dbReference type="EMBL" id="PWR13122.1"/>
    </source>
</evidence>
<evidence type="ECO:0000256" key="1">
    <source>
        <dbReference type="ARBA" id="ARBA00004651"/>
    </source>
</evidence>
<feature type="region of interest" description="Disordered" evidence="7">
    <location>
        <begin position="104"/>
        <end position="142"/>
    </location>
</feature>
<dbReference type="InterPro" id="IPR036259">
    <property type="entry name" value="MFS_trans_sf"/>
</dbReference>
<evidence type="ECO:0000256" key="5">
    <source>
        <dbReference type="ARBA" id="ARBA00022989"/>
    </source>
</evidence>
<reference evidence="9 10" key="1">
    <citation type="submission" date="2018-05" db="EMBL/GenBank/DDBJ databases">
        <title>Micromonosporas from Atacama Desert.</title>
        <authorList>
            <person name="Carro L."/>
            <person name="Golinska P."/>
            <person name="Klenk H.-P."/>
            <person name="Goodfellow M."/>
        </authorList>
    </citation>
    <scope>NUCLEOTIDE SEQUENCE [LARGE SCALE GENOMIC DNA]</scope>
    <source>
        <strain evidence="9 10">4G51</strain>
    </source>
</reference>
<evidence type="ECO:0000256" key="8">
    <source>
        <dbReference type="SAM" id="Phobius"/>
    </source>
</evidence>
<comment type="caution">
    <text evidence="9">The sequence shown here is derived from an EMBL/GenBank/DDBJ whole genome shotgun (WGS) entry which is preliminary data.</text>
</comment>
<feature type="transmembrane region" description="Helical" evidence="8">
    <location>
        <begin position="17"/>
        <end position="35"/>
    </location>
</feature>
<dbReference type="RefSeq" id="WP_109803401.1">
    <property type="nucleotide sequence ID" value="NZ_QGKS01000272.1"/>
</dbReference>
<keyword evidence="5 8" id="KW-1133">Transmembrane helix</keyword>
<comment type="subcellular location">
    <subcellularLocation>
        <location evidence="1">Cell membrane</location>
        <topology evidence="1">Multi-pass membrane protein</topology>
    </subcellularLocation>
</comment>
<gene>
    <name evidence="9" type="ORF">DKT69_21940</name>
</gene>
<dbReference type="GO" id="GO:0005886">
    <property type="term" value="C:plasma membrane"/>
    <property type="evidence" value="ECO:0007669"/>
    <property type="project" value="UniProtKB-SubCell"/>
</dbReference>
<keyword evidence="4 8" id="KW-0812">Transmembrane</keyword>
<evidence type="ECO:0000256" key="7">
    <source>
        <dbReference type="SAM" id="MobiDB-lite"/>
    </source>
</evidence>
<dbReference type="GO" id="GO:0022857">
    <property type="term" value="F:transmembrane transporter activity"/>
    <property type="evidence" value="ECO:0007669"/>
    <property type="project" value="InterPro"/>
</dbReference>
<dbReference type="Proteomes" id="UP000246050">
    <property type="component" value="Unassembled WGS sequence"/>
</dbReference>
<evidence type="ECO:0000256" key="3">
    <source>
        <dbReference type="ARBA" id="ARBA00022475"/>
    </source>
</evidence>
<dbReference type="AlphaFoldDB" id="A0A317DFJ7"/>
<keyword evidence="3" id="KW-1003">Cell membrane</keyword>
<evidence type="ECO:0000256" key="2">
    <source>
        <dbReference type="ARBA" id="ARBA00022448"/>
    </source>
</evidence>
<evidence type="ECO:0000313" key="10">
    <source>
        <dbReference type="Proteomes" id="UP000246050"/>
    </source>
</evidence>
<accession>A0A317DFJ7</accession>
<dbReference type="InterPro" id="IPR011701">
    <property type="entry name" value="MFS"/>
</dbReference>
<dbReference type="EMBL" id="QGKS01000272">
    <property type="protein sequence ID" value="PWR13122.1"/>
    <property type="molecule type" value="Genomic_DNA"/>
</dbReference>
<evidence type="ECO:0008006" key="11">
    <source>
        <dbReference type="Google" id="ProtNLM"/>
    </source>
</evidence>
<keyword evidence="2" id="KW-0813">Transport</keyword>
<evidence type="ECO:0000256" key="6">
    <source>
        <dbReference type="ARBA" id="ARBA00023136"/>
    </source>
</evidence>
<dbReference type="PANTHER" id="PTHR23517:SF13">
    <property type="entry name" value="MAJOR FACILITATOR SUPERFAMILY MFS_1"/>
    <property type="match status" value="1"/>
</dbReference>
<proteinExistence type="predicted"/>
<dbReference type="PANTHER" id="PTHR23517">
    <property type="entry name" value="RESISTANCE PROTEIN MDTM, PUTATIVE-RELATED-RELATED"/>
    <property type="match status" value="1"/>
</dbReference>
<feature type="compositionally biased region" description="Basic residues" evidence="7">
    <location>
        <begin position="107"/>
        <end position="123"/>
    </location>
</feature>
<evidence type="ECO:0000256" key="4">
    <source>
        <dbReference type="ARBA" id="ARBA00022692"/>
    </source>
</evidence>
<sequence>MNGVGHFDNRRRLGRRASFVLLVCANVLMMATASAPSPIYPLYRERWGFSVTMLTVIFAVYIAGLLGALLTVGSLSDHLGRRPVLVAALVVTAASTAIRGCAVRDRRGSRRTRPGSPAHRRRAIRDLRGRGRHYPRHERTPC</sequence>
<protein>
    <recommendedName>
        <fullName evidence="11">Major facilitator superfamily (MFS) profile domain-containing protein</fullName>
    </recommendedName>
</protein>
<dbReference type="OrthoDB" id="3177957at2"/>
<name>A0A317DFJ7_9ACTN</name>
<organism evidence="9 10">
    <name type="scientific">Micromonospora sicca</name>
    <dbReference type="NCBI Taxonomy" id="2202420"/>
    <lineage>
        <taxon>Bacteria</taxon>
        <taxon>Bacillati</taxon>
        <taxon>Actinomycetota</taxon>
        <taxon>Actinomycetes</taxon>
        <taxon>Micromonosporales</taxon>
        <taxon>Micromonosporaceae</taxon>
        <taxon>Micromonospora</taxon>
    </lineage>
</organism>